<dbReference type="EMBL" id="ML978124">
    <property type="protein sequence ID" value="KAF2101076.1"/>
    <property type="molecule type" value="Genomic_DNA"/>
</dbReference>
<evidence type="ECO:0000313" key="8">
    <source>
        <dbReference type="EMBL" id="KAF2101076.1"/>
    </source>
</evidence>
<evidence type="ECO:0000256" key="1">
    <source>
        <dbReference type="ARBA" id="ARBA00022723"/>
    </source>
</evidence>
<dbReference type="Pfam" id="PF13639">
    <property type="entry name" value="zf-RING_2"/>
    <property type="match status" value="1"/>
</dbReference>
<gene>
    <name evidence="8" type="ORF">NA57DRAFT_26498</name>
</gene>
<feature type="non-terminal residue" evidence="8">
    <location>
        <position position="1"/>
    </location>
</feature>
<keyword evidence="9" id="KW-1185">Reference proteome</keyword>
<dbReference type="AlphaFoldDB" id="A0A9P4IG18"/>
<evidence type="ECO:0000259" key="7">
    <source>
        <dbReference type="PROSITE" id="PS50966"/>
    </source>
</evidence>
<dbReference type="InterPro" id="IPR007527">
    <property type="entry name" value="Znf_SWIM"/>
</dbReference>
<dbReference type="GO" id="GO:0008270">
    <property type="term" value="F:zinc ion binding"/>
    <property type="evidence" value="ECO:0007669"/>
    <property type="project" value="UniProtKB-KW"/>
</dbReference>
<evidence type="ECO:0000259" key="6">
    <source>
        <dbReference type="PROSITE" id="PS50089"/>
    </source>
</evidence>
<name>A0A9P4IG18_9PEZI</name>
<sequence length="301" mass="33812">QRPTRKRAAAEKQGFGEDDDDDLQVLDVKPLKKRARKSQASSSAQLAEDEDADELVAPSKKGKKKTKFPEEKRLKQFRKQPPQAYSDIYLRATTQRMFVIERTRSGTEECPEETVELAGSTGNIYQVNICKVPTCNCPQGMKRRQCKHIIYVMIRVLRAPEDLQYQLALLSNELREIMAKAPPILSPENTSKDGNRKEIDGDCPICFTPFEPDGEEIVYCKAACGNNIHKGCFEQWAATKQGTSGGVTCPLCRTPWMGDDDVLKKVAKSGKKNAEGYVNVASELGISGQRDYSTYHPFWVR</sequence>
<protein>
    <submittedName>
        <fullName evidence="8">Uncharacterized protein</fullName>
    </submittedName>
</protein>
<dbReference type="PROSITE" id="PS50089">
    <property type="entry name" value="ZF_RING_2"/>
    <property type="match status" value="1"/>
</dbReference>
<comment type="caution">
    <text evidence="8">The sequence shown here is derived from an EMBL/GenBank/DDBJ whole genome shotgun (WGS) entry which is preliminary data.</text>
</comment>
<dbReference type="SUPFAM" id="SSF57850">
    <property type="entry name" value="RING/U-box"/>
    <property type="match status" value="1"/>
</dbReference>
<dbReference type="OrthoDB" id="2122982at2759"/>
<dbReference type="InterPro" id="IPR013083">
    <property type="entry name" value="Znf_RING/FYVE/PHD"/>
</dbReference>
<keyword evidence="1" id="KW-0479">Metal-binding</keyword>
<organism evidence="8 9">
    <name type="scientific">Rhizodiscina lignyota</name>
    <dbReference type="NCBI Taxonomy" id="1504668"/>
    <lineage>
        <taxon>Eukaryota</taxon>
        <taxon>Fungi</taxon>
        <taxon>Dikarya</taxon>
        <taxon>Ascomycota</taxon>
        <taxon>Pezizomycotina</taxon>
        <taxon>Dothideomycetes</taxon>
        <taxon>Pleosporomycetidae</taxon>
        <taxon>Aulographales</taxon>
        <taxon>Rhizodiscinaceae</taxon>
        <taxon>Rhizodiscina</taxon>
    </lineage>
</organism>
<dbReference type="PANTHER" id="PTHR21540">
    <property type="entry name" value="RING FINGER AND SWIM DOMAIN-CONTAINING PROTEIN 2"/>
    <property type="match status" value="1"/>
</dbReference>
<dbReference type="SMART" id="SM00744">
    <property type="entry name" value="RINGv"/>
    <property type="match status" value="1"/>
</dbReference>
<evidence type="ECO:0000256" key="5">
    <source>
        <dbReference type="SAM" id="MobiDB-lite"/>
    </source>
</evidence>
<accession>A0A9P4IG18</accession>
<keyword evidence="2 4" id="KW-0863">Zinc-finger</keyword>
<reference evidence="8" key="1">
    <citation type="journal article" date="2020" name="Stud. Mycol.">
        <title>101 Dothideomycetes genomes: a test case for predicting lifestyles and emergence of pathogens.</title>
        <authorList>
            <person name="Haridas S."/>
            <person name="Albert R."/>
            <person name="Binder M."/>
            <person name="Bloem J."/>
            <person name="Labutti K."/>
            <person name="Salamov A."/>
            <person name="Andreopoulos B."/>
            <person name="Baker S."/>
            <person name="Barry K."/>
            <person name="Bills G."/>
            <person name="Bluhm B."/>
            <person name="Cannon C."/>
            <person name="Castanera R."/>
            <person name="Culley D."/>
            <person name="Daum C."/>
            <person name="Ezra D."/>
            <person name="Gonzalez J."/>
            <person name="Henrissat B."/>
            <person name="Kuo A."/>
            <person name="Liang C."/>
            <person name="Lipzen A."/>
            <person name="Lutzoni F."/>
            <person name="Magnuson J."/>
            <person name="Mondo S."/>
            <person name="Nolan M."/>
            <person name="Ohm R."/>
            <person name="Pangilinan J."/>
            <person name="Park H.-J."/>
            <person name="Ramirez L."/>
            <person name="Alfaro M."/>
            <person name="Sun H."/>
            <person name="Tritt A."/>
            <person name="Yoshinaga Y."/>
            <person name="Zwiers L.-H."/>
            <person name="Turgeon B."/>
            <person name="Goodwin S."/>
            <person name="Spatafora J."/>
            <person name="Crous P."/>
            <person name="Grigoriev I."/>
        </authorList>
    </citation>
    <scope>NUCLEOTIDE SEQUENCE</scope>
    <source>
        <strain evidence="8">CBS 133067</strain>
    </source>
</reference>
<dbReference type="InterPro" id="IPR011016">
    <property type="entry name" value="Znf_RING-CH"/>
</dbReference>
<feature type="domain" description="RING-type" evidence="6">
    <location>
        <begin position="203"/>
        <end position="253"/>
    </location>
</feature>
<dbReference type="Gene3D" id="3.30.40.10">
    <property type="entry name" value="Zinc/RING finger domain, C3HC4 (zinc finger)"/>
    <property type="match status" value="1"/>
</dbReference>
<dbReference type="PROSITE" id="PS50966">
    <property type="entry name" value="ZF_SWIM"/>
    <property type="match status" value="1"/>
</dbReference>
<evidence type="ECO:0000256" key="3">
    <source>
        <dbReference type="ARBA" id="ARBA00022833"/>
    </source>
</evidence>
<evidence type="ECO:0000313" key="9">
    <source>
        <dbReference type="Proteomes" id="UP000799772"/>
    </source>
</evidence>
<dbReference type="InterPro" id="IPR001841">
    <property type="entry name" value="Znf_RING"/>
</dbReference>
<dbReference type="CDD" id="cd16494">
    <property type="entry name" value="RING-CH-C4HC3_ZSWM2"/>
    <property type="match status" value="1"/>
</dbReference>
<dbReference type="GO" id="GO:0061630">
    <property type="term" value="F:ubiquitin protein ligase activity"/>
    <property type="evidence" value="ECO:0007669"/>
    <property type="project" value="InterPro"/>
</dbReference>
<proteinExistence type="predicted"/>
<dbReference type="Proteomes" id="UP000799772">
    <property type="component" value="Unassembled WGS sequence"/>
</dbReference>
<feature type="domain" description="SWIM-type" evidence="7">
    <location>
        <begin position="125"/>
        <end position="157"/>
    </location>
</feature>
<evidence type="ECO:0000256" key="2">
    <source>
        <dbReference type="ARBA" id="ARBA00022771"/>
    </source>
</evidence>
<feature type="region of interest" description="Disordered" evidence="5">
    <location>
        <begin position="1"/>
        <end position="80"/>
    </location>
</feature>
<keyword evidence="3" id="KW-0862">Zinc</keyword>
<evidence type="ECO:0000256" key="4">
    <source>
        <dbReference type="PROSITE-ProRule" id="PRU00175"/>
    </source>
</evidence>
<feature type="non-terminal residue" evidence="8">
    <location>
        <position position="301"/>
    </location>
</feature>
<dbReference type="PANTHER" id="PTHR21540:SF0">
    <property type="entry name" value="PHD FAMILY PROTEIN"/>
    <property type="match status" value="1"/>
</dbReference>
<dbReference type="InterPro" id="IPR039903">
    <property type="entry name" value="Zswim2"/>
</dbReference>